<evidence type="ECO:0000313" key="7">
    <source>
        <dbReference type="EMBL" id="PVX56487.1"/>
    </source>
</evidence>
<comment type="caution">
    <text evidence="7">The sequence shown here is derived from an EMBL/GenBank/DDBJ whole genome shotgun (WGS) entry which is preliminary data.</text>
</comment>
<dbReference type="SUPFAM" id="SSF52788">
    <property type="entry name" value="Phosphotyrosine protein phosphatases I"/>
    <property type="match status" value="1"/>
</dbReference>
<organism evidence="7 8">
    <name type="scientific">Hallella colorans</name>
    <dbReference type="NCBI Taxonomy" id="1703337"/>
    <lineage>
        <taxon>Bacteria</taxon>
        <taxon>Pseudomonadati</taxon>
        <taxon>Bacteroidota</taxon>
        <taxon>Bacteroidia</taxon>
        <taxon>Bacteroidales</taxon>
        <taxon>Prevotellaceae</taxon>
        <taxon>Hallella</taxon>
    </lineage>
</organism>
<dbReference type="InterPro" id="IPR050438">
    <property type="entry name" value="LMW_PTPase"/>
</dbReference>
<keyword evidence="4" id="KW-0904">Protein phosphatase</keyword>
<dbReference type="FunFam" id="3.40.50.2300:FF:000113">
    <property type="entry name" value="Low molecular weight protein-tyrosine-phosphatase"/>
    <property type="match status" value="1"/>
</dbReference>
<dbReference type="EMBL" id="QENY01000006">
    <property type="protein sequence ID" value="PVX56487.1"/>
    <property type="molecule type" value="Genomic_DNA"/>
</dbReference>
<evidence type="ECO:0000256" key="2">
    <source>
        <dbReference type="ARBA" id="ARBA00013064"/>
    </source>
</evidence>
<dbReference type="InterPro" id="IPR017867">
    <property type="entry name" value="Tyr_phospatase_low_mol_wt"/>
</dbReference>
<evidence type="ECO:0000256" key="3">
    <source>
        <dbReference type="ARBA" id="ARBA00022801"/>
    </source>
</evidence>
<evidence type="ECO:0000256" key="4">
    <source>
        <dbReference type="ARBA" id="ARBA00022912"/>
    </source>
</evidence>
<feature type="domain" description="Phosphotyrosine protein phosphatase I" evidence="6">
    <location>
        <begin position="6"/>
        <end position="157"/>
    </location>
</feature>
<comment type="similarity">
    <text evidence="1">Belongs to the low molecular weight phosphotyrosine protein phosphatase family.</text>
</comment>
<dbReference type="OrthoDB" id="9784339at2"/>
<dbReference type="CDD" id="cd16343">
    <property type="entry name" value="LMWPTP"/>
    <property type="match status" value="1"/>
</dbReference>
<dbReference type="PANTHER" id="PTHR11717">
    <property type="entry name" value="LOW MOLECULAR WEIGHT PROTEIN TYROSINE PHOSPHATASE"/>
    <property type="match status" value="1"/>
</dbReference>
<proteinExistence type="inferred from homology"/>
<reference evidence="7 8" key="1">
    <citation type="submission" date="2018-05" db="EMBL/GenBank/DDBJ databases">
        <title>Genomic Encyclopedia of Type Strains, Phase IV (KMG-IV): sequencing the most valuable type-strain genomes for metagenomic binning, comparative biology and taxonomic classification.</title>
        <authorList>
            <person name="Goeker M."/>
        </authorList>
    </citation>
    <scope>NUCLEOTIDE SEQUENCE [LARGE SCALE GENOMIC DNA]</scope>
    <source>
        <strain evidence="7 8">DSM 100333</strain>
    </source>
</reference>
<dbReference type="PRINTS" id="PR00719">
    <property type="entry name" value="LMWPTPASE"/>
</dbReference>
<dbReference type="PANTHER" id="PTHR11717:SF7">
    <property type="entry name" value="LOW MOLECULAR WEIGHT PHOSPHOTYROSINE PROTEIN PHOSPHATASE"/>
    <property type="match status" value="1"/>
</dbReference>
<dbReference type="Gene3D" id="3.40.50.2300">
    <property type="match status" value="1"/>
</dbReference>
<accession>A0A2U0UFN7</accession>
<protein>
    <recommendedName>
        <fullName evidence="2">protein-tyrosine-phosphatase</fullName>
        <ecNumber evidence="2">3.1.3.48</ecNumber>
    </recommendedName>
</protein>
<gene>
    <name evidence="7" type="ORF">C7379_10658</name>
</gene>
<feature type="active site" description="Nucleophile" evidence="5">
    <location>
        <position position="12"/>
    </location>
</feature>
<dbReference type="RefSeq" id="WP_116616168.1">
    <property type="nucleotide sequence ID" value="NZ_CAUPIB010000015.1"/>
</dbReference>
<evidence type="ECO:0000313" key="8">
    <source>
        <dbReference type="Proteomes" id="UP000245870"/>
    </source>
</evidence>
<dbReference type="Pfam" id="PF01451">
    <property type="entry name" value="LMWPc"/>
    <property type="match status" value="1"/>
</dbReference>
<dbReference type="SMART" id="SM00226">
    <property type="entry name" value="LMWPc"/>
    <property type="match status" value="1"/>
</dbReference>
<sequence length="162" mass="18644">MKEKRIKILFICLGNICRSPAAEGVMQKMVDNRGLANLFYIDSAGIGGWHVGQLPDKRMRLHGKARGYHFVHHARQFDAESDFKKFDMIITMDEDNYRTIRSMATDDDERDKVLRMKTYFKSYTDAESVPDPYYGGDSDFELALDLIEDGCENLLDQLTCTN</sequence>
<evidence type="ECO:0000259" key="6">
    <source>
        <dbReference type="SMART" id="SM00226"/>
    </source>
</evidence>
<feature type="active site" description="Proton donor" evidence="5">
    <location>
        <position position="131"/>
    </location>
</feature>
<evidence type="ECO:0000256" key="5">
    <source>
        <dbReference type="PIRSR" id="PIRSR617867-1"/>
    </source>
</evidence>
<evidence type="ECO:0000256" key="1">
    <source>
        <dbReference type="ARBA" id="ARBA00011063"/>
    </source>
</evidence>
<keyword evidence="3" id="KW-0378">Hydrolase</keyword>
<dbReference type="InterPro" id="IPR036196">
    <property type="entry name" value="Ptyr_pPase_sf"/>
</dbReference>
<dbReference type="InterPro" id="IPR023485">
    <property type="entry name" value="Ptyr_pPase"/>
</dbReference>
<dbReference type="AlphaFoldDB" id="A0A2U0UFN7"/>
<keyword evidence="8" id="KW-1185">Reference proteome</keyword>
<dbReference type="EC" id="3.1.3.48" evidence="2"/>
<dbReference type="Proteomes" id="UP000245870">
    <property type="component" value="Unassembled WGS sequence"/>
</dbReference>
<name>A0A2U0UFN7_9BACT</name>
<dbReference type="GO" id="GO:0004725">
    <property type="term" value="F:protein tyrosine phosphatase activity"/>
    <property type="evidence" value="ECO:0007669"/>
    <property type="project" value="UniProtKB-EC"/>
</dbReference>
<feature type="active site" evidence="5">
    <location>
        <position position="18"/>
    </location>
</feature>